<evidence type="ECO:0000313" key="2">
    <source>
        <dbReference type="Proteomes" id="UP000050384"/>
    </source>
</evidence>
<protein>
    <submittedName>
        <fullName evidence="1">AAA ATPase</fullName>
    </submittedName>
</protein>
<sequence>MDYRRIRGMDSGQRLAFEELVCQLARREPPAADAEFKRIEGAGGDGGIEAYWLLSDGSEIGYQAKYYLKAGDIDWANIDDSVKRALQSHPSLTKYVVALACDLTDRSGKQGGGRRGWEHWEAHKEKWTSYVPSDQTVEFVPWTASDLTH</sequence>
<dbReference type="PATRIC" id="fig|264459.3.peg.7411"/>
<accession>A0A0Q0FNY3</accession>
<reference evidence="1 2" key="1">
    <citation type="submission" date="2015-09" db="EMBL/GenBank/DDBJ databases">
        <title>Genome announcement of multiple Pseudomonas syringae strains.</title>
        <authorList>
            <person name="Thakur S."/>
            <person name="Wang P.W."/>
            <person name="Gong Y."/>
            <person name="Weir B.S."/>
            <person name="Guttman D.S."/>
        </authorList>
    </citation>
    <scope>NUCLEOTIDE SEQUENCE [LARGE SCALE GENOMIC DNA]</scope>
    <source>
        <strain evidence="1 2">ICMP16929</strain>
    </source>
</reference>
<organism evidence="1 2">
    <name type="scientific">Pseudomonas syringae pv. spinaceae</name>
    <dbReference type="NCBI Taxonomy" id="264459"/>
    <lineage>
        <taxon>Bacteria</taxon>
        <taxon>Pseudomonadati</taxon>
        <taxon>Pseudomonadota</taxon>
        <taxon>Gammaproteobacteria</taxon>
        <taxon>Pseudomonadales</taxon>
        <taxon>Pseudomonadaceae</taxon>
        <taxon>Pseudomonas</taxon>
        <taxon>Pseudomonas syringae</taxon>
    </lineage>
</organism>
<dbReference type="EMBL" id="LJRI01001282">
    <property type="protein sequence ID" value="KPY66178.1"/>
    <property type="molecule type" value="Genomic_DNA"/>
</dbReference>
<dbReference type="AlphaFoldDB" id="A0A0Q0FNY3"/>
<comment type="caution">
    <text evidence="1">The sequence shown here is derived from an EMBL/GenBank/DDBJ whole genome shotgun (WGS) entry which is preliminary data.</text>
</comment>
<dbReference type="Proteomes" id="UP000050384">
    <property type="component" value="Unassembled WGS sequence"/>
</dbReference>
<name>A0A0Q0FNY3_PSESX</name>
<evidence type="ECO:0000313" key="1">
    <source>
        <dbReference type="EMBL" id="KPY66178.1"/>
    </source>
</evidence>
<proteinExistence type="predicted"/>
<gene>
    <name evidence="1" type="ORF">ALO94_04740</name>
</gene>
<dbReference type="RefSeq" id="WP_234697606.1">
    <property type="nucleotide sequence ID" value="NZ_LJRI01001282.1"/>
</dbReference>